<dbReference type="InterPro" id="IPR003010">
    <property type="entry name" value="C-N_Hydrolase"/>
</dbReference>
<dbReference type="SUPFAM" id="SSF56317">
    <property type="entry name" value="Carbon-nitrogen hydrolase"/>
    <property type="match status" value="2"/>
</dbReference>
<comment type="caution">
    <text evidence="3">The sequence shown here is derived from an EMBL/GenBank/DDBJ whole genome shotgun (WGS) entry which is preliminary data.</text>
</comment>
<keyword evidence="1 3" id="KW-0378">Hydrolase</keyword>
<dbReference type="InterPro" id="IPR036526">
    <property type="entry name" value="C-N_Hydrolase_sf"/>
</dbReference>
<dbReference type="InterPro" id="IPR050345">
    <property type="entry name" value="Aliph_Amidase/BUP"/>
</dbReference>
<dbReference type="Gene3D" id="3.60.110.10">
    <property type="entry name" value="Carbon-nitrogen hydrolase"/>
    <property type="match status" value="2"/>
</dbReference>
<evidence type="ECO:0000259" key="2">
    <source>
        <dbReference type="PROSITE" id="PS50263"/>
    </source>
</evidence>
<dbReference type="CDD" id="cd07197">
    <property type="entry name" value="nitrilase"/>
    <property type="match status" value="1"/>
</dbReference>
<evidence type="ECO:0000313" key="4">
    <source>
        <dbReference type="Proteomes" id="UP000578819"/>
    </source>
</evidence>
<sequence length="546" mass="56839">MTIRVAAVQFEAGQDIEANLATCLRLVADATGQGAQLVVLPEFCNHLSWYTDRAQAHALATRPGDTFLTAISASAAEHRIHIKINVTHAYPDGRTGSTNFLFGPDGAVLGSCDKQILMGAENDHLDPATEVGPVVDTPIGRLGMYACMEGVIPETTRGLALRGAQVLLNSLNSFATDEAALHIPVRAAENRAWVIAANKVGPLLPAAHLPAMSRGLGVPEQWLHGAGESQIVAPDGTVVAKGPRTGEAVVIADIAPQSADDKHRPDGSDILAARRPELYGPLGGAPTGRQRSPGAPSLPVAVVRPRDPGQAVDLLGESVAEGALLAVLAENALGAHVGPAEAAAALAPALHGTDGYAVATARDADGPVGLLIGSDGVVGVQPQLHRAGAARDAARLGDALRTFDLPWGRLAIVVGDDAIFPETFRLAALADADVVAVPFTPREPWELVLGLPERAAENRLNVIAAGPLGTGAAVFALSADFTLWTTWAGPFTGRISSPLRTDITADQPVTHAVVAPAQAANRLVSRRTDLVDGRPWRLVQALTERR</sequence>
<dbReference type="Proteomes" id="UP000578819">
    <property type="component" value="Unassembled WGS sequence"/>
</dbReference>
<dbReference type="PROSITE" id="PS50263">
    <property type="entry name" value="CN_HYDROLASE"/>
    <property type="match status" value="1"/>
</dbReference>
<dbReference type="Pfam" id="PF00795">
    <property type="entry name" value="CN_hydrolase"/>
    <property type="match status" value="1"/>
</dbReference>
<dbReference type="PANTHER" id="PTHR43674:SF2">
    <property type="entry name" value="BETA-UREIDOPROPIONASE"/>
    <property type="match status" value="1"/>
</dbReference>
<name>A0A7W7WM62_9ACTN</name>
<evidence type="ECO:0000256" key="1">
    <source>
        <dbReference type="ARBA" id="ARBA00022801"/>
    </source>
</evidence>
<keyword evidence="4" id="KW-1185">Reference proteome</keyword>
<dbReference type="PANTHER" id="PTHR43674">
    <property type="entry name" value="NITRILASE C965.09-RELATED"/>
    <property type="match status" value="1"/>
</dbReference>
<feature type="domain" description="CN hydrolase" evidence="2">
    <location>
        <begin position="3"/>
        <end position="256"/>
    </location>
</feature>
<dbReference type="GO" id="GO:0016811">
    <property type="term" value="F:hydrolase activity, acting on carbon-nitrogen (but not peptide) bonds, in linear amides"/>
    <property type="evidence" value="ECO:0007669"/>
    <property type="project" value="TreeGrafter"/>
</dbReference>
<protein>
    <submittedName>
        <fullName evidence="3">Putative amidohydrolase</fullName>
    </submittedName>
</protein>
<gene>
    <name evidence="3" type="ORF">FHR38_000228</name>
</gene>
<dbReference type="RefSeq" id="WP_184531976.1">
    <property type="nucleotide sequence ID" value="NZ_JACHJW010000001.1"/>
</dbReference>
<proteinExistence type="predicted"/>
<dbReference type="AlphaFoldDB" id="A0A7W7WM62"/>
<dbReference type="EMBL" id="JACHJW010000001">
    <property type="protein sequence ID" value="MBB4956495.1"/>
    <property type="molecule type" value="Genomic_DNA"/>
</dbReference>
<accession>A0A7W7WM62</accession>
<evidence type="ECO:0000313" key="3">
    <source>
        <dbReference type="EMBL" id="MBB4956495.1"/>
    </source>
</evidence>
<reference evidence="3 4" key="1">
    <citation type="submission" date="2020-08" db="EMBL/GenBank/DDBJ databases">
        <title>Sequencing the genomes of 1000 actinobacteria strains.</title>
        <authorList>
            <person name="Klenk H.-P."/>
        </authorList>
    </citation>
    <scope>NUCLEOTIDE SEQUENCE [LARGE SCALE GENOMIC DNA]</scope>
    <source>
        <strain evidence="3 4">DSM 45886</strain>
    </source>
</reference>
<organism evidence="3 4">
    <name type="scientific">Micromonospora polyrhachis</name>
    <dbReference type="NCBI Taxonomy" id="1282883"/>
    <lineage>
        <taxon>Bacteria</taxon>
        <taxon>Bacillati</taxon>
        <taxon>Actinomycetota</taxon>
        <taxon>Actinomycetes</taxon>
        <taxon>Micromonosporales</taxon>
        <taxon>Micromonosporaceae</taxon>
        <taxon>Micromonospora</taxon>
    </lineage>
</organism>